<dbReference type="InterPro" id="IPR036322">
    <property type="entry name" value="WD40_repeat_dom_sf"/>
</dbReference>
<feature type="repeat" description="WD" evidence="3">
    <location>
        <begin position="282"/>
        <end position="312"/>
    </location>
</feature>
<feature type="repeat" description="WD" evidence="3">
    <location>
        <begin position="356"/>
        <end position="386"/>
    </location>
</feature>
<accession>A0A8J2WPX4</accession>
<dbReference type="Pfam" id="PF00400">
    <property type="entry name" value="WD40"/>
    <property type="match status" value="4"/>
</dbReference>
<dbReference type="InterPro" id="IPR019775">
    <property type="entry name" value="WD40_repeat_CS"/>
</dbReference>
<feature type="repeat" description="WD" evidence="3">
    <location>
        <begin position="104"/>
        <end position="134"/>
    </location>
</feature>
<protein>
    <recommendedName>
        <fullName evidence="4">F-box domain-containing protein</fullName>
    </recommendedName>
</protein>
<dbReference type="PROSITE" id="PS50082">
    <property type="entry name" value="WD_REPEATS_2"/>
    <property type="match status" value="3"/>
</dbReference>
<dbReference type="SUPFAM" id="SSF50978">
    <property type="entry name" value="WD40 repeat-like"/>
    <property type="match status" value="1"/>
</dbReference>
<evidence type="ECO:0000256" key="1">
    <source>
        <dbReference type="ARBA" id="ARBA00022574"/>
    </source>
</evidence>
<evidence type="ECO:0000259" key="4">
    <source>
        <dbReference type="Pfam" id="PF00646"/>
    </source>
</evidence>
<evidence type="ECO:0000256" key="2">
    <source>
        <dbReference type="ARBA" id="ARBA00022737"/>
    </source>
</evidence>
<organism evidence="5 6">
    <name type="scientific">Pelagomonas calceolata</name>
    <dbReference type="NCBI Taxonomy" id="35677"/>
    <lineage>
        <taxon>Eukaryota</taxon>
        <taxon>Sar</taxon>
        <taxon>Stramenopiles</taxon>
        <taxon>Ochrophyta</taxon>
        <taxon>Pelagophyceae</taxon>
        <taxon>Pelagomonadales</taxon>
        <taxon>Pelagomonadaceae</taxon>
        <taxon>Pelagomonas</taxon>
    </lineage>
</organism>
<dbReference type="CDD" id="cd09917">
    <property type="entry name" value="F-box_SF"/>
    <property type="match status" value="1"/>
</dbReference>
<dbReference type="InterPro" id="IPR001680">
    <property type="entry name" value="WD40_rpt"/>
</dbReference>
<dbReference type="Gene3D" id="2.130.10.10">
    <property type="entry name" value="YVTN repeat-like/Quinoprotein amine dehydrogenase"/>
    <property type="match status" value="3"/>
</dbReference>
<dbReference type="PANTHER" id="PTHR19848">
    <property type="entry name" value="WD40 REPEAT PROTEIN"/>
    <property type="match status" value="1"/>
</dbReference>
<dbReference type="SMART" id="SM00320">
    <property type="entry name" value="WD40"/>
    <property type="match status" value="7"/>
</dbReference>
<dbReference type="AlphaFoldDB" id="A0A8J2WPX4"/>
<evidence type="ECO:0000256" key="3">
    <source>
        <dbReference type="PROSITE-ProRule" id="PRU00221"/>
    </source>
</evidence>
<dbReference type="OrthoDB" id="972532at2759"/>
<dbReference type="InterPro" id="IPR015943">
    <property type="entry name" value="WD40/YVTN_repeat-like_dom_sf"/>
</dbReference>
<dbReference type="Pfam" id="PF00646">
    <property type="entry name" value="F-box"/>
    <property type="match status" value="1"/>
</dbReference>
<keyword evidence="1 3" id="KW-0853">WD repeat</keyword>
<keyword evidence="2" id="KW-0677">Repeat</keyword>
<dbReference type="PROSITE" id="PS00678">
    <property type="entry name" value="WD_REPEATS_1"/>
    <property type="match status" value="1"/>
</dbReference>
<evidence type="ECO:0000313" key="6">
    <source>
        <dbReference type="Proteomes" id="UP000789595"/>
    </source>
</evidence>
<evidence type="ECO:0000313" key="5">
    <source>
        <dbReference type="EMBL" id="CAH0375705.1"/>
    </source>
</evidence>
<keyword evidence="6" id="KW-1185">Reference proteome</keyword>
<name>A0A8J2WPX4_9STRA</name>
<gene>
    <name evidence="5" type="ORF">PECAL_5P02420</name>
</gene>
<dbReference type="PANTHER" id="PTHR19848:SF8">
    <property type="entry name" value="F-BOX AND WD REPEAT DOMAIN CONTAINING 7"/>
    <property type="match status" value="1"/>
</dbReference>
<proteinExistence type="predicted"/>
<comment type="caution">
    <text evidence="5">The sequence shown here is derived from an EMBL/GenBank/DDBJ whole genome shotgun (WGS) entry which is preliminary data.</text>
</comment>
<dbReference type="InterPro" id="IPR001810">
    <property type="entry name" value="F-box_dom"/>
</dbReference>
<dbReference type="PROSITE" id="PS50294">
    <property type="entry name" value="WD_REPEATS_REGION"/>
    <property type="match status" value="1"/>
</dbReference>
<dbReference type="CDD" id="cd00200">
    <property type="entry name" value="WD40"/>
    <property type="match status" value="1"/>
</dbReference>
<dbReference type="EMBL" id="CAKKNE010000005">
    <property type="protein sequence ID" value="CAH0375705.1"/>
    <property type="molecule type" value="Genomic_DNA"/>
</dbReference>
<reference evidence="5" key="1">
    <citation type="submission" date="2021-11" db="EMBL/GenBank/DDBJ databases">
        <authorList>
            <consortium name="Genoscope - CEA"/>
            <person name="William W."/>
        </authorList>
    </citation>
    <scope>NUCLEOTIDE SEQUENCE</scope>
</reference>
<feature type="domain" description="F-box" evidence="4">
    <location>
        <begin position="15"/>
        <end position="50"/>
    </location>
</feature>
<sequence>MEHKMVDSSEEEDRELPPEIWRLVCDCLVPKQLGRLARTSRDVRTAVRGSPAFRQLLRCDGVWEDVHERSILGVAVTGDSIVTASEDHTLRILAATDGSCRAILEGHMNRVRCVCIMPDGRIVSGSRDGTLIVWARDGSHLRTLEEGPTDYVWCVAALSEDRVVSGCRGGRIYLWDVNSGREIEMFGAGSAVRCFAALPDGTLIADGGEGRLNVFDVAQGKHGNIIQSRCHTGPHEGSITSVAVPFESVVVAGRGNGSLSLWDLNADEDLIDIDDIDNVFTTRGHDAAVWALASLPNKRFLAADGDGVLKIWRADLALVPEALRSQRFPDIDSDYSGSDYSAFYSGPFPLTCLQTLRGHARAAFCLAALPDGRIVSGSMDRTLRFWAPVGTQIDRERDAPSRVS</sequence>
<dbReference type="Proteomes" id="UP000789595">
    <property type="component" value="Unassembled WGS sequence"/>
</dbReference>